<comment type="caution">
    <text evidence="1">The sequence shown here is derived from an EMBL/GenBank/DDBJ whole genome shotgun (WGS) entry which is preliminary data.</text>
</comment>
<protein>
    <submittedName>
        <fullName evidence="1">DUF159 family protein</fullName>
    </submittedName>
</protein>
<accession>A0A2A4I4H0</accession>
<dbReference type="InterPro" id="IPR003738">
    <property type="entry name" value="SRAP"/>
</dbReference>
<dbReference type="Proteomes" id="UP000218323">
    <property type="component" value="Unassembled WGS sequence"/>
</dbReference>
<dbReference type="Pfam" id="PF02586">
    <property type="entry name" value="SRAP"/>
    <property type="match status" value="1"/>
</dbReference>
<dbReference type="RefSeq" id="WP_066707673.1">
    <property type="nucleotide sequence ID" value="NZ_NWVC01000016.1"/>
</dbReference>
<dbReference type="EMBL" id="NWVC01000016">
    <property type="protein sequence ID" value="PCG12998.1"/>
    <property type="molecule type" value="Genomic_DNA"/>
</dbReference>
<gene>
    <name evidence="1" type="ORF">COA07_16980</name>
</gene>
<dbReference type="Gene3D" id="3.90.1680.10">
    <property type="entry name" value="SOS response associated peptidase-like"/>
    <property type="match status" value="1"/>
</dbReference>
<dbReference type="GO" id="GO:0003697">
    <property type="term" value="F:single-stranded DNA binding"/>
    <property type="evidence" value="ECO:0007669"/>
    <property type="project" value="InterPro"/>
</dbReference>
<dbReference type="SUPFAM" id="SSF143081">
    <property type="entry name" value="BB1717-like"/>
    <property type="match status" value="1"/>
</dbReference>
<proteinExistence type="predicted"/>
<name>A0A2A4I4H0_9SPHN</name>
<organism evidence="1 2">
    <name type="scientific">Sphingomonas adhaesiva</name>
    <dbReference type="NCBI Taxonomy" id="28212"/>
    <lineage>
        <taxon>Bacteria</taxon>
        <taxon>Pseudomonadati</taxon>
        <taxon>Pseudomonadota</taxon>
        <taxon>Alphaproteobacteria</taxon>
        <taxon>Sphingomonadales</taxon>
        <taxon>Sphingomonadaceae</taxon>
        <taxon>Sphingomonas</taxon>
    </lineage>
</organism>
<dbReference type="InterPro" id="IPR036590">
    <property type="entry name" value="SRAP-like"/>
</dbReference>
<evidence type="ECO:0000313" key="1">
    <source>
        <dbReference type="EMBL" id="PCG12998.1"/>
    </source>
</evidence>
<keyword evidence="2" id="KW-1185">Reference proteome</keyword>
<dbReference type="AlphaFoldDB" id="A0A2A4I4H0"/>
<sequence>MCNRARMSNEPETLWGSAAKLFSERPRDNRFDPRELRPKSRNYVIREQGGERAWDVMTWDVLGGKAAWPMTNVRQLGLPQWRRLAEKPENRCLVPLTEFCEFTPDKHDLGDGKPPLKGEMWFGVTDQPVFAVAGFWQRAEGGNGFTMVTCNPNTLVAPIHPKAMITILEPEDIDTWLRGTYDEIVALQKPYDPTKMTVRGPVFPTRRPER</sequence>
<dbReference type="GO" id="GO:0106300">
    <property type="term" value="P:protein-DNA covalent cross-linking repair"/>
    <property type="evidence" value="ECO:0007669"/>
    <property type="project" value="InterPro"/>
</dbReference>
<reference evidence="1 2" key="1">
    <citation type="submission" date="2017-09" db="EMBL/GenBank/DDBJ databases">
        <title>Sphingomonas adhaesiva DSM 7418, whole genome shotgun sequence.</title>
        <authorList>
            <person name="Feng G."/>
            <person name="Zhu H."/>
        </authorList>
    </citation>
    <scope>NUCLEOTIDE SEQUENCE [LARGE SCALE GENOMIC DNA]</scope>
    <source>
        <strain evidence="1 2">DSM 7418</strain>
    </source>
</reference>
<evidence type="ECO:0000313" key="2">
    <source>
        <dbReference type="Proteomes" id="UP000218323"/>
    </source>
</evidence>